<reference evidence="11 13" key="3">
    <citation type="submission" date="2016-10" db="EMBL/GenBank/DDBJ databases">
        <authorList>
            <person name="Varghese N."/>
            <person name="Submissions S."/>
        </authorList>
    </citation>
    <scope>NUCLEOTIDE SEQUENCE [LARGE SCALE GENOMIC DNA]</scope>
    <source>
        <strain evidence="11 13">CGMCC 1.7071</strain>
    </source>
</reference>
<keyword evidence="2" id="KW-0805">Transcription regulation</keyword>
<reference evidence="10" key="1">
    <citation type="submission" date="2016-10" db="EMBL/GenBank/DDBJ databases">
        <authorList>
            <person name="de Groot N.N."/>
        </authorList>
    </citation>
    <scope>NUCLEOTIDE SEQUENCE [LARGE SCALE GENOMIC DNA]</scope>
    <source>
        <strain evidence="10">CCBAU85039</strain>
    </source>
</reference>
<dbReference type="EMBL" id="FOCV01000022">
    <property type="protein sequence ID" value="SEO69077.1"/>
    <property type="molecule type" value="Genomic_DNA"/>
</dbReference>
<keyword evidence="3" id="KW-0238">DNA-binding</keyword>
<evidence type="ECO:0000313" key="10">
    <source>
        <dbReference type="EMBL" id="SEI08730.1"/>
    </source>
</evidence>
<dbReference type="GO" id="GO:2000142">
    <property type="term" value="P:regulation of DNA-templated transcription initiation"/>
    <property type="evidence" value="ECO:0007669"/>
    <property type="project" value="TreeGrafter"/>
</dbReference>
<evidence type="ECO:0000256" key="4">
    <source>
        <dbReference type="ARBA" id="ARBA00023159"/>
    </source>
</evidence>
<dbReference type="SUPFAM" id="SSF53850">
    <property type="entry name" value="Periplasmic binding protein-like II"/>
    <property type="match status" value="1"/>
</dbReference>
<dbReference type="Proteomes" id="UP000198939">
    <property type="component" value="Unassembled WGS sequence"/>
</dbReference>
<dbReference type="PRINTS" id="PR00039">
    <property type="entry name" value="HTHLYSR"/>
</dbReference>
<evidence type="ECO:0000313" key="13">
    <source>
        <dbReference type="Proteomes" id="UP000198939"/>
    </source>
</evidence>
<evidence type="ECO:0000313" key="11">
    <source>
        <dbReference type="EMBL" id="SEO69077.1"/>
    </source>
</evidence>
<evidence type="ECO:0000256" key="1">
    <source>
        <dbReference type="ARBA" id="ARBA00009437"/>
    </source>
</evidence>
<dbReference type="Pfam" id="PF03466">
    <property type="entry name" value="LysR_substrate"/>
    <property type="match status" value="1"/>
</dbReference>
<comment type="similarity">
    <text evidence="1">Belongs to the LysR transcriptional regulatory family.</text>
</comment>
<evidence type="ECO:0000256" key="8">
    <source>
        <dbReference type="ARBA" id="ARBA00083243"/>
    </source>
</evidence>
<dbReference type="FunFam" id="1.10.10.10:FF:000001">
    <property type="entry name" value="LysR family transcriptional regulator"/>
    <property type="match status" value="1"/>
</dbReference>
<dbReference type="GO" id="GO:0003700">
    <property type="term" value="F:DNA-binding transcription factor activity"/>
    <property type="evidence" value="ECO:0007669"/>
    <property type="project" value="InterPro"/>
</dbReference>
<comment type="function">
    <text evidence="6">Transcriptional regulator of the ttuABCDE tartrate utilization operon.</text>
</comment>
<gene>
    <name evidence="10" type="primary">cynR_2</name>
    <name evidence="10" type="ORF">RTCCBAU85039_4367</name>
    <name evidence="11" type="ORF">SAMN05216228_102235</name>
</gene>
<keyword evidence="4" id="KW-0010">Activator</keyword>
<evidence type="ECO:0000256" key="5">
    <source>
        <dbReference type="ARBA" id="ARBA00023163"/>
    </source>
</evidence>
<evidence type="ECO:0000256" key="6">
    <source>
        <dbReference type="ARBA" id="ARBA00054626"/>
    </source>
</evidence>
<dbReference type="Gene3D" id="1.10.10.10">
    <property type="entry name" value="Winged helix-like DNA-binding domain superfamily/Winged helix DNA-binding domain"/>
    <property type="match status" value="1"/>
</dbReference>
<dbReference type="InterPro" id="IPR036388">
    <property type="entry name" value="WH-like_DNA-bd_sf"/>
</dbReference>
<dbReference type="GO" id="GO:0003677">
    <property type="term" value="F:DNA binding"/>
    <property type="evidence" value="ECO:0007669"/>
    <property type="project" value="UniProtKB-KW"/>
</dbReference>
<keyword evidence="5" id="KW-0804">Transcription</keyword>
<dbReference type="AlphaFoldDB" id="A0A1H8RS18"/>
<sequence>MDTRRLKSFITIVDMGSITRAADILHIAQPALSQQLAALEEHFQEKLLTRSQQGVILTDAGRALYRHAQIILRQMDQAYADVRAGGAILSGRVSVGLAPFSSAATLSLQLLEEAKLRYPQILLHVTESVSQPYSQMIMNGRLEMALIHGAGPIKGVKFQPLLTEEFVFVANESLGISREEPPIAVANLETIPFVVPPAYNFVRRAIDVAFGRSRTNLNVVAEVEAVKTLGRAVDAGLGATIVPKAIANRIVAEATQPMVVRRISSPKIEETLSLCLSDTTPLSEPALAITQLLVELTETLKTVELPT</sequence>
<dbReference type="STRING" id="501024.RTCCBAU85039_4367"/>
<dbReference type="OrthoDB" id="8479357at2"/>
<keyword evidence="13" id="KW-1185">Reference proteome</keyword>
<dbReference type="Proteomes" id="UP000183063">
    <property type="component" value="Unassembled WGS sequence"/>
</dbReference>
<protein>
    <recommendedName>
        <fullName evidence="7">HTH-type transcriptional regulator TtuA</fullName>
    </recommendedName>
    <alternativeName>
        <fullName evidence="8">Tartrate utilization transcriptional regulator</fullName>
    </alternativeName>
</protein>
<feature type="domain" description="HTH lysR-type" evidence="9">
    <location>
        <begin position="1"/>
        <end position="58"/>
    </location>
</feature>
<evidence type="ECO:0000313" key="12">
    <source>
        <dbReference type="Proteomes" id="UP000183063"/>
    </source>
</evidence>
<dbReference type="InterPro" id="IPR000847">
    <property type="entry name" value="LysR_HTH_N"/>
</dbReference>
<evidence type="ECO:0000256" key="3">
    <source>
        <dbReference type="ARBA" id="ARBA00023125"/>
    </source>
</evidence>
<evidence type="ECO:0000259" key="9">
    <source>
        <dbReference type="PROSITE" id="PS50931"/>
    </source>
</evidence>
<evidence type="ECO:0000256" key="7">
    <source>
        <dbReference type="ARBA" id="ARBA00067332"/>
    </source>
</evidence>
<dbReference type="PANTHER" id="PTHR30293:SF0">
    <property type="entry name" value="NITROGEN ASSIMILATION REGULATORY PROTEIN NAC"/>
    <property type="match status" value="1"/>
</dbReference>
<dbReference type="Gene3D" id="3.40.190.290">
    <property type="match status" value="1"/>
</dbReference>
<dbReference type="InterPro" id="IPR036390">
    <property type="entry name" value="WH_DNA-bd_sf"/>
</dbReference>
<accession>A0A1H8RS18</accession>
<dbReference type="EMBL" id="FNXB01000025">
    <property type="protein sequence ID" value="SEI08730.1"/>
    <property type="molecule type" value="Genomic_DNA"/>
</dbReference>
<reference evidence="12" key="2">
    <citation type="submission" date="2016-10" db="EMBL/GenBank/DDBJ databases">
        <authorList>
            <person name="Wibberg D."/>
        </authorList>
    </citation>
    <scope>NUCLEOTIDE SEQUENCE [LARGE SCALE GENOMIC DNA]</scope>
</reference>
<dbReference type="SUPFAM" id="SSF46785">
    <property type="entry name" value="Winged helix' DNA-binding domain"/>
    <property type="match status" value="1"/>
</dbReference>
<dbReference type="InterPro" id="IPR005119">
    <property type="entry name" value="LysR_subst-bd"/>
</dbReference>
<proteinExistence type="inferred from homology"/>
<dbReference type="RefSeq" id="WP_072378483.1">
    <property type="nucleotide sequence ID" value="NZ_FNXB01000025.1"/>
</dbReference>
<dbReference type="PANTHER" id="PTHR30293">
    <property type="entry name" value="TRANSCRIPTIONAL REGULATORY PROTEIN NAC-RELATED"/>
    <property type="match status" value="1"/>
</dbReference>
<dbReference type="Pfam" id="PF00126">
    <property type="entry name" value="HTH_1"/>
    <property type="match status" value="1"/>
</dbReference>
<organism evidence="10 12">
    <name type="scientific">Rhizobium tibeticum</name>
    <dbReference type="NCBI Taxonomy" id="501024"/>
    <lineage>
        <taxon>Bacteria</taxon>
        <taxon>Pseudomonadati</taxon>
        <taxon>Pseudomonadota</taxon>
        <taxon>Alphaproteobacteria</taxon>
        <taxon>Hyphomicrobiales</taxon>
        <taxon>Rhizobiaceae</taxon>
        <taxon>Rhizobium/Agrobacterium group</taxon>
        <taxon>Rhizobium</taxon>
    </lineage>
</organism>
<name>A0A1H8RS18_9HYPH</name>
<dbReference type="PROSITE" id="PS50931">
    <property type="entry name" value="HTH_LYSR"/>
    <property type="match status" value="1"/>
</dbReference>
<evidence type="ECO:0000256" key="2">
    <source>
        <dbReference type="ARBA" id="ARBA00023015"/>
    </source>
</evidence>